<dbReference type="RefSeq" id="WP_092962695.1">
    <property type="nucleotide sequence ID" value="NZ_FOSQ01000014.1"/>
</dbReference>
<dbReference type="OrthoDB" id="8689594at2"/>
<dbReference type="AlphaFoldDB" id="A0A1I4EAT8"/>
<dbReference type="STRING" id="1123062.SAMN02745775_114129"/>
<keyword evidence="2" id="KW-1185">Reference proteome</keyword>
<reference evidence="1 2" key="1">
    <citation type="submission" date="2016-10" db="EMBL/GenBank/DDBJ databases">
        <authorList>
            <person name="de Groot N.N."/>
        </authorList>
    </citation>
    <scope>NUCLEOTIDE SEQUENCE [LARGE SCALE GENOMIC DNA]</scope>
    <source>
        <strain evidence="1 2">DSM 19981</strain>
    </source>
</reference>
<proteinExistence type="predicted"/>
<evidence type="ECO:0000313" key="1">
    <source>
        <dbReference type="EMBL" id="SFL01717.1"/>
    </source>
</evidence>
<dbReference type="Proteomes" id="UP000199473">
    <property type="component" value="Unassembled WGS sequence"/>
</dbReference>
<sequence length="287" mass="30804">MDALRLAIADSRLTTGLKAAGALPDGTALSFEAVKPIHRAFAPMAREGRYDASEMAIVTALQAFAYDKPIVLLPVTLAARFQHRCIIRLASRPELTPAGLAGKRVGVRAYTQTTGMWVRAILAEESGLPTQAMRWATQEGAHVAEYADPDFVEPLPEGSLPDLLRRGDLDAAILGNDLPDDPVFAPVITEPEEAARAWFARHGIVPVNHILVVRQDVAAARRAEIAALMAALRAAKPDARPDMLPMGVEAMQAPIAHIIRTCLAQGLLPRPVTAEEVFAPARALGLD</sequence>
<organism evidence="1 2">
    <name type="scientific">Falsiroseomonas stagni DSM 19981</name>
    <dbReference type="NCBI Taxonomy" id="1123062"/>
    <lineage>
        <taxon>Bacteria</taxon>
        <taxon>Pseudomonadati</taxon>
        <taxon>Pseudomonadota</taxon>
        <taxon>Alphaproteobacteria</taxon>
        <taxon>Acetobacterales</taxon>
        <taxon>Roseomonadaceae</taxon>
        <taxon>Falsiroseomonas</taxon>
    </lineage>
</organism>
<protein>
    <submittedName>
        <fullName evidence="1">4,5-dihydroxyphthalate decarboxylase</fullName>
    </submittedName>
</protein>
<dbReference type="EMBL" id="FOSQ01000014">
    <property type="protein sequence ID" value="SFL01717.1"/>
    <property type="molecule type" value="Genomic_DNA"/>
</dbReference>
<dbReference type="SUPFAM" id="SSF53850">
    <property type="entry name" value="Periplasmic binding protein-like II"/>
    <property type="match status" value="1"/>
</dbReference>
<gene>
    <name evidence="1" type="ORF">SAMN02745775_114129</name>
</gene>
<accession>A0A1I4EAT8</accession>
<name>A0A1I4EAT8_9PROT</name>
<evidence type="ECO:0000313" key="2">
    <source>
        <dbReference type="Proteomes" id="UP000199473"/>
    </source>
</evidence>
<dbReference type="Gene3D" id="3.40.190.10">
    <property type="entry name" value="Periplasmic binding protein-like II"/>
    <property type="match status" value="1"/>
</dbReference>